<sequence length="157" mass="18614">MSNLMTYEDLLIYAQNKGLNIKEKKLKFNFKGLYKNSRILINSDIDTDIERKCILIEEIGHHETSFGNIIDYNNLNSKKQELRARRWANEKLIEIKDLICAYNYGVKNKYELADFFGVTEEFLNDTIINYRKKYGICYKIDSYLIYFEPNLGILKLV</sequence>
<evidence type="ECO:0000313" key="2">
    <source>
        <dbReference type="EMBL" id="MDR5586627.1"/>
    </source>
</evidence>
<organism evidence="2 3">
    <name type="scientific">Clostridium aquiflavi</name>
    <dbReference type="NCBI Taxonomy" id="3073603"/>
    <lineage>
        <taxon>Bacteria</taxon>
        <taxon>Bacillati</taxon>
        <taxon>Bacillota</taxon>
        <taxon>Clostridia</taxon>
        <taxon>Eubacteriales</taxon>
        <taxon>Clostridiaceae</taxon>
        <taxon>Clostridium</taxon>
    </lineage>
</organism>
<accession>A0ABU1EE56</accession>
<dbReference type="Proteomes" id="UP001256646">
    <property type="component" value="Unassembled WGS sequence"/>
</dbReference>
<feature type="domain" description="IrrE N-terminal-like" evidence="1">
    <location>
        <begin position="33"/>
        <end position="124"/>
    </location>
</feature>
<evidence type="ECO:0000313" key="3">
    <source>
        <dbReference type="Proteomes" id="UP001256646"/>
    </source>
</evidence>
<comment type="caution">
    <text evidence="2">The sequence shown here is derived from an EMBL/GenBank/DDBJ whole genome shotgun (WGS) entry which is preliminary data.</text>
</comment>
<protein>
    <submittedName>
        <fullName evidence="2">ImmA/IrrE family metallo-endopeptidase</fullName>
    </submittedName>
</protein>
<dbReference type="InterPro" id="IPR010359">
    <property type="entry name" value="IrrE_HExxH"/>
</dbReference>
<proteinExistence type="predicted"/>
<evidence type="ECO:0000259" key="1">
    <source>
        <dbReference type="Pfam" id="PF06114"/>
    </source>
</evidence>
<reference evidence="2 3" key="1">
    <citation type="submission" date="2023-09" db="EMBL/GenBank/DDBJ databases">
        <authorList>
            <person name="Zhai L."/>
        </authorList>
    </citation>
    <scope>NUCLEOTIDE SEQUENCE [LARGE SCALE GENOMIC DNA]</scope>
    <source>
        <strain evidence="2 3">5 N-1</strain>
    </source>
</reference>
<name>A0ABU1EE56_9CLOT</name>
<dbReference type="EMBL" id="JAVJAN010000008">
    <property type="protein sequence ID" value="MDR5586627.1"/>
    <property type="molecule type" value="Genomic_DNA"/>
</dbReference>
<gene>
    <name evidence="2" type="ORF">RGC78_04030</name>
</gene>
<keyword evidence="3" id="KW-1185">Reference proteome</keyword>
<dbReference type="Pfam" id="PF06114">
    <property type="entry name" value="Peptidase_M78"/>
    <property type="match status" value="1"/>
</dbReference>